<evidence type="ECO:0000313" key="4">
    <source>
        <dbReference type="Proteomes" id="UP000077245"/>
    </source>
</evidence>
<reference evidence="3 4" key="1">
    <citation type="submission" date="2016-04" db="EMBL/GenBank/DDBJ databases">
        <title>Genome sequence of Methanobrevibacter curvatus DSM 11111.</title>
        <authorList>
            <person name="Poehlein A."/>
            <person name="Seedorf H."/>
            <person name="Daniel R."/>
        </authorList>
    </citation>
    <scope>NUCLEOTIDE SEQUENCE [LARGE SCALE GENOMIC DNA]</scope>
    <source>
        <strain evidence="3 4">DSM 11111</strain>
    </source>
</reference>
<evidence type="ECO:0000256" key="2">
    <source>
        <dbReference type="HAMAP-Rule" id="MF_00342"/>
    </source>
</evidence>
<keyword evidence="4" id="KW-1185">Reference proteome</keyword>
<dbReference type="HAMAP" id="MF_00342">
    <property type="entry name" value="UPF0147"/>
    <property type="match status" value="1"/>
</dbReference>
<dbReference type="Proteomes" id="UP000077245">
    <property type="component" value="Unassembled WGS sequence"/>
</dbReference>
<evidence type="ECO:0000313" key="3">
    <source>
        <dbReference type="EMBL" id="KZX15282.1"/>
    </source>
</evidence>
<dbReference type="EMBL" id="LWMV01000042">
    <property type="protein sequence ID" value="KZX15282.1"/>
    <property type="molecule type" value="Genomic_DNA"/>
</dbReference>
<proteinExistence type="inferred from homology"/>
<dbReference type="PATRIC" id="fig|49547.3.peg.294"/>
<dbReference type="SUPFAM" id="SSF158436">
    <property type="entry name" value="Ta0600-like"/>
    <property type="match status" value="1"/>
</dbReference>
<sequence>MTNHTFEEVSQILQHINGNNTIPRNIRRAADESNKILFNEEEDEIVRASAVVQKLDEISNDPNIPVHARTLIYEILAKLEGV</sequence>
<gene>
    <name evidence="3" type="ORF">MBCUR_02790</name>
</gene>
<dbReference type="InterPro" id="IPR005354">
    <property type="entry name" value="UPF0147"/>
</dbReference>
<dbReference type="NCBIfam" id="NF003319">
    <property type="entry name" value="PRK04330.1"/>
    <property type="match status" value="1"/>
</dbReference>
<dbReference type="STRING" id="49547.MBCUR_02790"/>
<dbReference type="InterPro" id="IPR023130">
    <property type="entry name" value="Ta0600-like_sf"/>
</dbReference>
<dbReference type="OrthoDB" id="65304at2157"/>
<comment type="similarity">
    <text evidence="1 2">Belongs to the UPF0147 family.</text>
</comment>
<comment type="caution">
    <text evidence="3">The sequence shown here is derived from an EMBL/GenBank/DDBJ whole genome shotgun (WGS) entry which is preliminary data.</text>
</comment>
<evidence type="ECO:0000256" key="1">
    <source>
        <dbReference type="ARBA" id="ARBA00005958"/>
    </source>
</evidence>
<dbReference type="Gene3D" id="1.20.1440.50">
    <property type="entry name" value="Ta0600-like"/>
    <property type="match status" value="1"/>
</dbReference>
<dbReference type="AlphaFoldDB" id="A0A166D7C6"/>
<name>A0A166D7C6_9EURY</name>
<accession>A0A166D7C6</accession>
<organism evidence="3 4">
    <name type="scientific">Methanobrevibacter curvatus</name>
    <dbReference type="NCBI Taxonomy" id="49547"/>
    <lineage>
        <taxon>Archaea</taxon>
        <taxon>Methanobacteriati</taxon>
        <taxon>Methanobacteriota</taxon>
        <taxon>Methanomada group</taxon>
        <taxon>Methanobacteria</taxon>
        <taxon>Methanobacteriales</taxon>
        <taxon>Methanobacteriaceae</taxon>
        <taxon>Methanobrevibacter</taxon>
    </lineage>
</organism>
<dbReference type="Pfam" id="PF03685">
    <property type="entry name" value="UPF0147"/>
    <property type="match status" value="1"/>
</dbReference>
<protein>
    <recommendedName>
        <fullName evidence="2">UPF0147 protein MBCUR_02790</fullName>
    </recommendedName>
</protein>
<dbReference type="RefSeq" id="WP_067089263.1">
    <property type="nucleotide sequence ID" value="NZ_LWMV01000042.1"/>
</dbReference>